<accession>A0A7X3K7Q1</accession>
<dbReference type="GO" id="GO:0046281">
    <property type="term" value="P:cinnamic acid catabolic process"/>
    <property type="evidence" value="ECO:0007669"/>
    <property type="project" value="TreeGrafter"/>
</dbReference>
<keyword evidence="5" id="KW-1185">Reference proteome</keyword>
<dbReference type="Proteomes" id="UP000443353">
    <property type="component" value="Unassembled WGS sequence"/>
</dbReference>
<evidence type="ECO:0000259" key="3">
    <source>
        <dbReference type="Pfam" id="PF20696"/>
    </source>
</evidence>
<dbReference type="EMBL" id="WSES01000003">
    <property type="protein sequence ID" value="MVW60722.1"/>
    <property type="molecule type" value="Genomic_DNA"/>
</dbReference>
<dbReference type="InterPro" id="IPR002830">
    <property type="entry name" value="UbiD"/>
</dbReference>
<dbReference type="PANTHER" id="PTHR30108:SF17">
    <property type="entry name" value="FERULIC ACID DECARBOXYLASE 1"/>
    <property type="match status" value="1"/>
</dbReference>
<evidence type="ECO:0000259" key="1">
    <source>
        <dbReference type="Pfam" id="PF01977"/>
    </source>
</evidence>
<dbReference type="PANTHER" id="PTHR30108">
    <property type="entry name" value="3-OCTAPRENYL-4-HYDROXYBENZOATE CARBOXY-LYASE-RELATED"/>
    <property type="match status" value="1"/>
</dbReference>
<name>A0A7X3K7Q1_9BURK</name>
<organism evidence="4 5">
    <name type="scientific">Massilia cellulosiltytica</name>
    <dbReference type="NCBI Taxonomy" id="2683234"/>
    <lineage>
        <taxon>Bacteria</taxon>
        <taxon>Pseudomonadati</taxon>
        <taxon>Pseudomonadota</taxon>
        <taxon>Betaproteobacteria</taxon>
        <taxon>Burkholderiales</taxon>
        <taxon>Oxalobacteraceae</taxon>
        <taxon>Telluria group</taxon>
        <taxon>Massilia</taxon>
    </lineage>
</organism>
<dbReference type="InterPro" id="IPR048304">
    <property type="entry name" value="UbiD_Rift_dom"/>
</dbReference>
<dbReference type="InterPro" id="IPR049383">
    <property type="entry name" value="UbiD-like_N"/>
</dbReference>
<dbReference type="GO" id="GO:0005737">
    <property type="term" value="C:cytoplasm"/>
    <property type="evidence" value="ECO:0007669"/>
    <property type="project" value="TreeGrafter"/>
</dbReference>
<feature type="domain" description="3-octaprenyl-4-hydroxybenzoate carboxy-lyase-like N-terminal" evidence="2">
    <location>
        <begin position="17"/>
        <end position="97"/>
    </location>
</feature>
<dbReference type="SUPFAM" id="SSF143968">
    <property type="entry name" value="UbiD C-terminal domain-like"/>
    <property type="match status" value="1"/>
</dbReference>
<evidence type="ECO:0000313" key="5">
    <source>
        <dbReference type="Proteomes" id="UP000443353"/>
    </source>
</evidence>
<protein>
    <submittedName>
        <fullName evidence="4">UbiD family decarboxylase</fullName>
    </submittedName>
</protein>
<feature type="domain" description="3-octaprenyl-4-hydroxybenzoate carboxy-lyase-like C-terminal" evidence="3">
    <location>
        <begin position="326"/>
        <end position="453"/>
    </location>
</feature>
<feature type="domain" description="3-octaprenyl-4-hydroxybenzoate carboxy-lyase-like Rift-related" evidence="1">
    <location>
        <begin position="116"/>
        <end position="316"/>
    </location>
</feature>
<dbReference type="Pfam" id="PF01977">
    <property type="entry name" value="UbiD"/>
    <property type="match status" value="1"/>
</dbReference>
<dbReference type="GO" id="GO:0016831">
    <property type="term" value="F:carboxy-lyase activity"/>
    <property type="evidence" value="ECO:0007669"/>
    <property type="project" value="InterPro"/>
</dbReference>
<dbReference type="AlphaFoldDB" id="A0A7X3K7Q1"/>
<proteinExistence type="predicted"/>
<dbReference type="GO" id="GO:0033494">
    <property type="term" value="P:ferulate metabolic process"/>
    <property type="evidence" value="ECO:0007669"/>
    <property type="project" value="TreeGrafter"/>
</dbReference>
<gene>
    <name evidence="4" type="ORF">GPY61_12355</name>
</gene>
<dbReference type="SUPFAM" id="SSF50475">
    <property type="entry name" value="FMN-binding split barrel"/>
    <property type="match status" value="1"/>
</dbReference>
<evidence type="ECO:0000313" key="4">
    <source>
        <dbReference type="EMBL" id="MVW60722.1"/>
    </source>
</evidence>
<dbReference type="Gene3D" id="3.40.1670.10">
    <property type="entry name" value="UbiD C-terminal domain-like"/>
    <property type="match status" value="1"/>
</dbReference>
<dbReference type="Pfam" id="PF20695">
    <property type="entry name" value="UbiD_N"/>
    <property type="match status" value="1"/>
</dbReference>
<reference evidence="4 5" key="1">
    <citation type="submission" date="2019-12" db="EMBL/GenBank/DDBJ databases">
        <authorList>
            <person name="Li C."/>
            <person name="Zhao J."/>
        </authorList>
    </citation>
    <scope>NUCLEOTIDE SEQUENCE [LARGE SCALE GENOMIC DNA]</scope>
    <source>
        <strain evidence="4 5">NEAU-DD11</strain>
    </source>
</reference>
<dbReference type="NCBIfam" id="TIGR00148">
    <property type="entry name" value="UbiD family decarboxylase"/>
    <property type="match status" value="1"/>
</dbReference>
<evidence type="ECO:0000259" key="2">
    <source>
        <dbReference type="Pfam" id="PF20695"/>
    </source>
</evidence>
<comment type="caution">
    <text evidence="4">The sequence shown here is derived from an EMBL/GenBank/DDBJ whole genome shotgun (WGS) entry which is preliminary data.</text>
</comment>
<sequence length="487" mass="53414">MDVTNKTPDALDLRPWIEEVRALGELVEVDGADWNLELGAISELNVKRARPPALLFDRIPGYADGFRVMTCSTSSPARLSSILRLGHHDTHAGLVQALRGKPRQWQTQAPDYEPVDVGTGPVFENVASGADVNVEAFPAPLWHEKDGGRYIGTGCMVVTRDLDSDWVNVGTYRVMIHDRNHVGLDMIPGKHGAIQYDKHMKAGKPFPVAIVIGCDPLGYLISGIEVPFGMCELNYIGAILQRPVSVVKGQLTGLPIPSGAEIVLEGWAHPGDERIEGPFGEFHGYYPGKPATAPVVTIERVYYRDNPIIMGSPPAKPPNDYSYSKAVMRSALLIDALQAAGVPDVAGVWAHEIGGARMFNVVSIRQRYAGHARQAGHILNQCGVGAYMSRYTIVVDDDIDPSNMQEVMWAVATRSDPELDIDIIKRGMGSKNDPMSIAYPYKAPFNSKAIIDACRPYDFIDEFPEVAEASKELQQATLAKWHHILDK</sequence>
<dbReference type="Pfam" id="PF20696">
    <property type="entry name" value="UbiD_C"/>
    <property type="match status" value="1"/>
</dbReference>
<dbReference type="InterPro" id="IPR049381">
    <property type="entry name" value="UbiD-like_C"/>
</dbReference>